<gene>
    <name evidence="1" type="ORF">FSB_LOCUS51996</name>
</gene>
<proteinExistence type="predicted"/>
<evidence type="ECO:0000313" key="1">
    <source>
        <dbReference type="EMBL" id="SPD24114.1"/>
    </source>
</evidence>
<protein>
    <submittedName>
        <fullName evidence="1">Uncharacterized protein</fullName>
    </submittedName>
</protein>
<dbReference type="EMBL" id="OIVN01005813">
    <property type="protein sequence ID" value="SPD24114.1"/>
    <property type="molecule type" value="Genomic_DNA"/>
</dbReference>
<reference evidence="1" key="1">
    <citation type="submission" date="2018-02" db="EMBL/GenBank/DDBJ databases">
        <authorList>
            <person name="Cohen D.B."/>
            <person name="Kent A.D."/>
        </authorList>
    </citation>
    <scope>NUCLEOTIDE SEQUENCE</scope>
</reference>
<sequence>MHEHELESPTKHGDMMLGEEWHDATRCASGLELMGFG</sequence>
<organism evidence="1">
    <name type="scientific">Fagus sylvatica</name>
    <name type="common">Beechnut</name>
    <dbReference type="NCBI Taxonomy" id="28930"/>
    <lineage>
        <taxon>Eukaryota</taxon>
        <taxon>Viridiplantae</taxon>
        <taxon>Streptophyta</taxon>
        <taxon>Embryophyta</taxon>
        <taxon>Tracheophyta</taxon>
        <taxon>Spermatophyta</taxon>
        <taxon>Magnoliopsida</taxon>
        <taxon>eudicotyledons</taxon>
        <taxon>Gunneridae</taxon>
        <taxon>Pentapetalae</taxon>
        <taxon>rosids</taxon>
        <taxon>fabids</taxon>
        <taxon>Fagales</taxon>
        <taxon>Fagaceae</taxon>
        <taxon>Fagus</taxon>
    </lineage>
</organism>
<accession>A0A2N9IIK6</accession>
<dbReference type="AlphaFoldDB" id="A0A2N9IIK6"/>
<name>A0A2N9IIK6_FAGSY</name>